<dbReference type="Gene3D" id="2.40.160.60">
    <property type="entry name" value="Outer membrane protein transport protein (OMPP1/FadL/TodX)"/>
    <property type="match status" value="1"/>
</dbReference>
<evidence type="ECO:0000313" key="3">
    <source>
        <dbReference type="Proteomes" id="UP000598971"/>
    </source>
</evidence>
<comment type="caution">
    <text evidence="2">The sequence shown here is derived from an EMBL/GenBank/DDBJ whole genome shotgun (WGS) entry which is preliminary data.</text>
</comment>
<feature type="chain" id="PRO_5035190607" description="Aromatic hydrocarbon degradation protein" evidence="1">
    <location>
        <begin position="21"/>
        <end position="510"/>
    </location>
</feature>
<proteinExistence type="predicted"/>
<name>A0A8J8FCZ2_9BACT</name>
<organism evidence="2 3">
    <name type="scientific">Limnovirga soli</name>
    <dbReference type="NCBI Taxonomy" id="2656915"/>
    <lineage>
        <taxon>Bacteria</taxon>
        <taxon>Pseudomonadati</taxon>
        <taxon>Bacteroidota</taxon>
        <taxon>Chitinophagia</taxon>
        <taxon>Chitinophagales</taxon>
        <taxon>Chitinophagaceae</taxon>
        <taxon>Limnovirga</taxon>
    </lineage>
</organism>
<accession>A0A8J8FCZ2</accession>
<protein>
    <recommendedName>
        <fullName evidence="4">Aromatic hydrocarbon degradation protein</fullName>
    </recommendedName>
</protein>
<evidence type="ECO:0000313" key="2">
    <source>
        <dbReference type="EMBL" id="NNV55785.1"/>
    </source>
</evidence>
<dbReference type="Proteomes" id="UP000598971">
    <property type="component" value="Unassembled WGS sequence"/>
</dbReference>
<keyword evidence="1" id="KW-0732">Signal</keyword>
<feature type="signal peptide" evidence="1">
    <location>
        <begin position="1"/>
        <end position="20"/>
    </location>
</feature>
<evidence type="ECO:0000256" key="1">
    <source>
        <dbReference type="SAM" id="SignalP"/>
    </source>
</evidence>
<evidence type="ECO:0008006" key="4">
    <source>
        <dbReference type="Google" id="ProtNLM"/>
    </source>
</evidence>
<dbReference type="RefSeq" id="WP_171607715.1">
    <property type="nucleotide sequence ID" value="NZ_WHPF01000006.1"/>
</dbReference>
<reference evidence="2" key="1">
    <citation type="submission" date="2019-10" db="EMBL/GenBank/DDBJ databases">
        <title>Draft genome sequence of Panacibacter sp. KCS-6.</title>
        <authorList>
            <person name="Yim K.J."/>
        </authorList>
    </citation>
    <scope>NUCLEOTIDE SEQUENCE</scope>
    <source>
        <strain evidence="2">KCS-6</strain>
    </source>
</reference>
<dbReference type="SUPFAM" id="SSF56935">
    <property type="entry name" value="Porins"/>
    <property type="match status" value="1"/>
</dbReference>
<dbReference type="EMBL" id="WHPF01000006">
    <property type="protein sequence ID" value="NNV55785.1"/>
    <property type="molecule type" value="Genomic_DNA"/>
</dbReference>
<gene>
    <name evidence="2" type="ORF">GD597_09965</name>
</gene>
<sequence>MKKLLALCIVLHSMIFMVKAQVPDDALRTAWFIPGGTARNQAIGGAMGSLGGDITANNVNPAGIGLYKTKELVLSPGFMLNNNKYNYRGTNNNLNKNAFAYGASGIILGSPSPYRGSWTSSAFSVSINQLASYNNHISYKGLNNTSSYSEQYLEELIRDGASPIAAEQNYIFGSSLAYRTYLVDTVNANGQLIGYKSLVPLGTGITQQVDATTRGGYHELSFAFAGNLQDKLYLGTSINIPIISYTRNLTYTETDATDNPDNNFESSVFNEYTSSNGFGLNVKMGIIYKPTNNFRLGFAFHTPSFIGFRDKIRADMTTNTEAYAGIVSESSDNLNSGDPGQRDYSQITPWRVMGSASFVLHEVADTRLQRGFITADLEYVNYKGARFSASNTEDPIANNYYTSLNNLVKEYYKGAVNVRLGGELKFDPIAVRLGASYYGSPYSDKALKASRLMLAGGLGYRNHGFILDLTYSHSINKDVNFPYRLNDKPNTFASWNNNRGNVILTLGFKI</sequence>
<keyword evidence="3" id="KW-1185">Reference proteome</keyword>
<dbReference type="AlphaFoldDB" id="A0A8J8FCZ2"/>